<dbReference type="PANTHER" id="PTHR19303:SF57">
    <property type="entry name" value="HTH CENPB-TYPE DOMAIN-CONTAINING PROTEIN"/>
    <property type="match status" value="1"/>
</dbReference>
<dbReference type="SUPFAM" id="SSF46689">
    <property type="entry name" value="Homeodomain-like"/>
    <property type="match status" value="1"/>
</dbReference>
<gene>
    <name evidence="5" type="ORF">PR048_031571</name>
</gene>
<organism evidence="5 6">
    <name type="scientific">Dryococelus australis</name>
    <dbReference type="NCBI Taxonomy" id="614101"/>
    <lineage>
        <taxon>Eukaryota</taxon>
        <taxon>Metazoa</taxon>
        <taxon>Ecdysozoa</taxon>
        <taxon>Arthropoda</taxon>
        <taxon>Hexapoda</taxon>
        <taxon>Insecta</taxon>
        <taxon>Pterygota</taxon>
        <taxon>Neoptera</taxon>
        <taxon>Polyneoptera</taxon>
        <taxon>Phasmatodea</taxon>
        <taxon>Verophasmatodea</taxon>
        <taxon>Anareolatae</taxon>
        <taxon>Phasmatidae</taxon>
        <taxon>Eurycanthinae</taxon>
        <taxon>Dryococelus</taxon>
    </lineage>
</organism>
<dbReference type="Pfam" id="PF03221">
    <property type="entry name" value="HTH_Tnp_Tc5"/>
    <property type="match status" value="1"/>
</dbReference>
<reference evidence="5 6" key="1">
    <citation type="submission" date="2023-02" db="EMBL/GenBank/DDBJ databases">
        <title>LHISI_Scaffold_Assembly.</title>
        <authorList>
            <person name="Stuart O.P."/>
            <person name="Cleave R."/>
            <person name="Magrath M.J.L."/>
            <person name="Mikheyev A.S."/>
        </authorList>
    </citation>
    <scope>NUCLEOTIDE SEQUENCE [LARGE SCALE GENOMIC DNA]</scope>
    <source>
        <strain evidence="5">Daus_M_001</strain>
        <tissue evidence="5">Leg muscle</tissue>
    </source>
</reference>
<evidence type="ECO:0000313" key="5">
    <source>
        <dbReference type="EMBL" id="KAJ8867768.1"/>
    </source>
</evidence>
<dbReference type="Gene3D" id="1.10.10.60">
    <property type="entry name" value="Homeodomain-like"/>
    <property type="match status" value="1"/>
</dbReference>
<feature type="domain" description="HTH CENPB-type" evidence="4">
    <location>
        <begin position="60"/>
        <end position="133"/>
    </location>
</feature>
<keyword evidence="6" id="KW-1185">Reference proteome</keyword>
<accession>A0ABQ9G6C4</accession>
<evidence type="ECO:0000256" key="3">
    <source>
        <dbReference type="SAM" id="SignalP"/>
    </source>
</evidence>
<evidence type="ECO:0000256" key="2">
    <source>
        <dbReference type="ARBA" id="ARBA00023125"/>
    </source>
</evidence>
<evidence type="ECO:0000313" key="6">
    <source>
        <dbReference type="Proteomes" id="UP001159363"/>
    </source>
</evidence>
<name>A0ABQ9G6C4_9NEOP</name>
<dbReference type="Proteomes" id="UP001159363">
    <property type="component" value="Chromosome 14"/>
</dbReference>
<evidence type="ECO:0000259" key="4">
    <source>
        <dbReference type="PROSITE" id="PS51253"/>
    </source>
</evidence>
<dbReference type="InterPro" id="IPR006600">
    <property type="entry name" value="HTH_CenpB_DNA-bd_dom"/>
</dbReference>
<sequence length="256" mass="29197">MSAAALLSFVVSLCSARCRVKCLCDITLWAKSRLQPKLPDHFRSDVVPMIWQSGKRKLTSVSGSNACAYLEVEEKLFVFVMNLRKDGYSVSTEMFQLEACKIAHKLNIKLVKFKESYGWVRRFMKRKQLSIRQRTTLAQKILEEYDKKLLGFQWYVIALRKNKDYLLSQIGNADQTPVWFDMPESMTVSVVDERSVPVKTTGADKQCCTVMLAIAADGHKFPPYLLQPLDVVVNRPFIQTAVQFVDDNKASLQVEG</sequence>
<dbReference type="InterPro" id="IPR009057">
    <property type="entry name" value="Homeodomain-like_sf"/>
</dbReference>
<dbReference type="PROSITE" id="PS51253">
    <property type="entry name" value="HTH_CENPB"/>
    <property type="match status" value="1"/>
</dbReference>
<keyword evidence="3" id="KW-0732">Signal</keyword>
<dbReference type="PANTHER" id="PTHR19303">
    <property type="entry name" value="TRANSPOSON"/>
    <property type="match status" value="1"/>
</dbReference>
<dbReference type="SMART" id="SM00674">
    <property type="entry name" value="CENPB"/>
    <property type="match status" value="1"/>
</dbReference>
<comment type="subcellular location">
    <subcellularLocation>
        <location evidence="1">Nucleus</location>
    </subcellularLocation>
</comment>
<proteinExistence type="predicted"/>
<dbReference type="InterPro" id="IPR050863">
    <property type="entry name" value="CenT-Element_Derived"/>
</dbReference>
<comment type="caution">
    <text evidence="5">The sequence shown here is derived from an EMBL/GenBank/DDBJ whole genome shotgun (WGS) entry which is preliminary data.</text>
</comment>
<protein>
    <recommendedName>
        <fullName evidence="4">HTH CENPB-type domain-containing protein</fullName>
    </recommendedName>
</protein>
<evidence type="ECO:0000256" key="1">
    <source>
        <dbReference type="ARBA" id="ARBA00004123"/>
    </source>
</evidence>
<feature type="chain" id="PRO_5045239405" description="HTH CENPB-type domain-containing protein" evidence="3">
    <location>
        <begin position="17"/>
        <end position="256"/>
    </location>
</feature>
<dbReference type="EMBL" id="JARBHB010000015">
    <property type="protein sequence ID" value="KAJ8867768.1"/>
    <property type="molecule type" value="Genomic_DNA"/>
</dbReference>
<keyword evidence="2" id="KW-0238">DNA-binding</keyword>
<feature type="signal peptide" evidence="3">
    <location>
        <begin position="1"/>
        <end position="16"/>
    </location>
</feature>